<protein>
    <submittedName>
        <fullName evidence="1">Uncharacterized protein</fullName>
    </submittedName>
</protein>
<organism evidence="1 2">
    <name type="scientific">Cylicostephanus goldi</name>
    <name type="common">Nematode worm</name>
    <dbReference type="NCBI Taxonomy" id="71465"/>
    <lineage>
        <taxon>Eukaryota</taxon>
        <taxon>Metazoa</taxon>
        <taxon>Ecdysozoa</taxon>
        <taxon>Nematoda</taxon>
        <taxon>Chromadorea</taxon>
        <taxon>Rhabditida</taxon>
        <taxon>Rhabditina</taxon>
        <taxon>Rhabditomorpha</taxon>
        <taxon>Strongyloidea</taxon>
        <taxon>Strongylidae</taxon>
        <taxon>Cylicostephanus</taxon>
    </lineage>
</organism>
<dbReference type="Proteomes" id="UP000271889">
    <property type="component" value="Unassembled WGS sequence"/>
</dbReference>
<dbReference type="AlphaFoldDB" id="A0A3P6RA46"/>
<accession>A0A3P6RA46</accession>
<evidence type="ECO:0000313" key="1">
    <source>
        <dbReference type="EMBL" id="VDK59962.1"/>
    </source>
</evidence>
<sequence length="103" mass="11409">MPDRSLQDYGSGITVGGGYYQKIFKYSYSQYEFAVKSNFVNFVCDFGSVANSSPSPLGNVVDHDASDSESEVDEEDRTLVDMDIQEAAMQQQAITRDNELAAF</sequence>
<gene>
    <name evidence="1" type="ORF">CGOC_LOCUS4849</name>
</gene>
<evidence type="ECO:0000313" key="2">
    <source>
        <dbReference type="Proteomes" id="UP000271889"/>
    </source>
</evidence>
<reference evidence="1 2" key="1">
    <citation type="submission" date="2018-11" db="EMBL/GenBank/DDBJ databases">
        <authorList>
            <consortium name="Pathogen Informatics"/>
        </authorList>
    </citation>
    <scope>NUCLEOTIDE SEQUENCE [LARGE SCALE GENOMIC DNA]</scope>
</reference>
<dbReference type="EMBL" id="UYRV01013932">
    <property type="protein sequence ID" value="VDK59962.1"/>
    <property type="molecule type" value="Genomic_DNA"/>
</dbReference>
<name>A0A3P6RA46_CYLGO</name>
<dbReference type="OrthoDB" id="5847532at2759"/>
<proteinExistence type="predicted"/>
<keyword evidence="2" id="KW-1185">Reference proteome</keyword>